<keyword evidence="2" id="KW-1185">Reference proteome</keyword>
<gene>
    <name evidence="1" type="ORF">AWB68_08130</name>
</gene>
<dbReference type="EMBL" id="FCON02000242">
    <property type="protein sequence ID" value="SAL86735.1"/>
    <property type="molecule type" value="Genomic_DNA"/>
</dbReference>
<comment type="caution">
    <text evidence="1">The sequence shown here is derived from an EMBL/GenBank/DDBJ whole genome shotgun (WGS) entry which is preliminary data.</text>
</comment>
<name>A0A158L0G7_9BURK</name>
<organism evidence="1 2">
    <name type="scientific">Caballeronia choica</name>
    <dbReference type="NCBI Taxonomy" id="326476"/>
    <lineage>
        <taxon>Bacteria</taxon>
        <taxon>Pseudomonadati</taxon>
        <taxon>Pseudomonadota</taxon>
        <taxon>Betaproteobacteria</taxon>
        <taxon>Burkholderiales</taxon>
        <taxon>Burkholderiaceae</taxon>
        <taxon>Caballeronia</taxon>
    </lineage>
</organism>
<dbReference type="AlphaFoldDB" id="A0A158L0G7"/>
<evidence type="ECO:0000313" key="1">
    <source>
        <dbReference type="EMBL" id="SAL86735.1"/>
    </source>
</evidence>
<sequence>MPRLGCRNRTFARRAALTPIRDFLHDVSMMPLLPGHLSGVRLAGILVAIGHLIRRNGAQHDVWPKHADQCTHEAGFCAQSMRLQGDAVRLEFRCPDVRVATLRGSQFSVHTPLVFLRFGTCESVV</sequence>
<protein>
    <submittedName>
        <fullName evidence="1">Uncharacterized protein</fullName>
    </submittedName>
</protein>
<evidence type="ECO:0000313" key="2">
    <source>
        <dbReference type="Proteomes" id="UP000054770"/>
    </source>
</evidence>
<accession>A0A158L0G7</accession>
<proteinExistence type="predicted"/>
<dbReference type="Proteomes" id="UP000054770">
    <property type="component" value="Unassembled WGS sequence"/>
</dbReference>
<reference evidence="1" key="1">
    <citation type="submission" date="2016-01" db="EMBL/GenBank/DDBJ databases">
        <authorList>
            <person name="Peeters C."/>
        </authorList>
    </citation>
    <scope>NUCLEOTIDE SEQUENCE [LARGE SCALE GENOMIC DNA]</scope>
    <source>
        <strain evidence="1">LMG 22940</strain>
    </source>
</reference>